<evidence type="ECO:0000256" key="18">
    <source>
        <dbReference type="SAM" id="MobiDB-lite"/>
    </source>
</evidence>
<dbReference type="Gene3D" id="3.50.50.60">
    <property type="entry name" value="FAD/NAD(P)-binding domain"/>
    <property type="match status" value="2"/>
</dbReference>
<keyword evidence="22" id="KW-1185">Reference proteome</keyword>
<feature type="compositionally biased region" description="Basic and acidic residues" evidence="18">
    <location>
        <begin position="366"/>
        <end position="378"/>
    </location>
</feature>
<keyword evidence="8" id="KW-0479">Metal-binding</keyword>
<dbReference type="Proteomes" id="UP000050640">
    <property type="component" value="Unplaced"/>
</dbReference>
<evidence type="ECO:0000256" key="1">
    <source>
        <dbReference type="ARBA" id="ARBA00001917"/>
    </source>
</evidence>
<dbReference type="CDD" id="cd00982">
    <property type="entry name" value="gltB_C"/>
    <property type="match status" value="1"/>
</dbReference>
<dbReference type="InterPro" id="IPR006005">
    <property type="entry name" value="Glut_synth_ssu1"/>
</dbReference>
<dbReference type="PANTHER" id="PTHR43100">
    <property type="entry name" value="GLUTAMATE SYNTHASE [NADPH] SMALL CHAIN"/>
    <property type="match status" value="1"/>
</dbReference>
<evidence type="ECO:0000256" key="7">
    <source>
        <dbReference type="ARBA" id="ARBA00022643"/>
    </source>
</evidence>
<evidence type="ECO:0000256" key="6">
    <source>
        <dbReference type="ARBA" id="ARBA00022630"/>
    </source>
</evidence>
<keyword evidence="15" id="KW-0003">3Fe-4S</keyword>
<keyword evidence="9" id="KW-0274">FAD</keyword>
<dbReference type="Pfam" id="PF01493">
    <property type="entry name" value="GXGXG"/>
    <property type="match status" value="1"/>
</dbReference>
<evidence type="ECO:0000256" key="17">
    <source>
        <dbReference type="SAM" id="Coils"/>
    </source>
</evidence>
<evidence type="ECO:0000259" key="21">
    <source>
        <dbReference type="Pfam" id="PF14691"/>
    </source>
</evidence>
<evidence type="ECO:0000259" key="19">
    <source>
        <dbReference type="Pfam" id="PF01493"/>
    </source>
</evidence>
<feature type="domain" description="FAD/NAD(P)-binding" evidence="20">
    <location>
        <begin position="822"/>
        <end position="896"/>
    </location>
</feature>
<evidence type="ECO:0000256" key="9">
    <source>
        <dbReference type="ARBA" id="ARBA00022827"/>
    </source>
</evidence>
<dbReference type="GO" id="GO:0046872">
    <property type="term" value="F:metal ion binding"/>
    <property type="evidence" value="ECO:0007669"/>
    <property type="project" value="UniProtKB-KW"/>
</dbReference>
<dbReference type="GO" id="GO:0051538">
    <property type="term" value="F:3 iron, 4 sulfur cluster binding"/>
    <property type="evidence" value="ECO:0007669"/>
    <property type="project" value="UniProtKB-KW"/>
</dbReference>
<evidence type="ECO:0000256" key="2">
    <source>
        <dbReference type="ARBA" id="ARBA00001927"/>
    </source>
</evidence>
<evidence type="ECO:0000256" key="5">
    <source>
        <dbReference type="ARBA" id="ARBA00022605"/>
    </source>
</evidence>
<organism evidence="22 23">
    <name type="scientific">Elaeophora elaphi</name>
    <dbReference type="NCBI Taxonomy" id="1147741"/>
    <lineage>
        <taxon>Eukaryota</taxon>
        <taxon>Metazoa</taxon>
        <taxon>Ecdysozoa</taxon>
        <taxon>Nematoda</taxon>
        <taxon>Chromadorea</taxon>
        <taxon>Rhabditida</taxon>
        <taxon>Spirurina</taxon>
        <taxon>Spiruromorpha</taxon>
        <taxon>Filarioidea</taxon>
        <taxon>Onchocercidae</taxon>
        <taxon>Elaeophora</taxon>
    </lineage>
</organism>
<sequence length="926" mass="103275">MLEFGSILLNAQKLFPNSDIHGSTIKQDVNISDLEKRIIKAAKDLFDESGGRSGHKLFKDFKIVNTDRAFGVRLSYHISKQFGEDGLSNDRSIRINLVGHAGQSFGAFLVKGVSLYLEGDANDYVGKGLSGGKIVIYPSRNATFLSEENSIIGNVALYGATSGLALFRGVAGERFAVRNSGADAVIEGVGDHGCEYMTGGKVIILHSIGRNFAAAMSGGLAFIYNGRDQSTRYINMATIDLEEPDSEDLEWMKQMIDLFVQETGSEIGSTILNDWKNEGKNFIKVFPKDYKRTLERIKEADALKAAKEKEEALKDTEDLIEDEVFSQAITSRARKFSMDMQIAIEPVRRKMIGNNRRKYSKLVRPEDYTGFEETKDPQQEVEEEDEEEEPSDIGESDIEDANEYTTDIENINVVNILKDNREPLNKLRGFMKYRRQTVVYRPVEERIKTWSEITDYGTVRKNIRVQAARCMDCGVPFCQGNTGCPLGNIIPKWNDYVFKQNWRQALEQLLQTNNFPEFTGRVCPAPCESACCLAINSPPVTIKSIECAIIDYAFLQGWMQPHKPNYSTGKRIAIIGSGPAGMAAAAQLNKVGHAVVVYEKNNHAGGLLRYGIPTMKLDKYVVDRRIKLLEDEGVRFITNTEIGKHVPADFLLKDNDAILICTGSTIPRDLSISNREAKGICFAIEFLEKSQRIVAGEEDAWEGLDAKGKRVIILGGGDTATDCIATCTRLGAESVQALEIMSRPPDERSPDNPWPQWPIIFRTDYGHEERKEITGHDPRQFGLSTKKFLVGESGLGQKNLIGLLTIRVEWKKDENGTWRMFEIEGSEKELPCDLCILAMGFIGPEKTVVEQLGIETDVRSNIFTAKDRYSTSKYRIYAAGDCRRGQSLVVWAIHEGRQAARQIDHDLMGKTTLAGPGGVVLAPIQN</sequence>
<dbReference type="GO" id="GO:0006537">
    <property type="term" value="P:glutamate biosynthetic process"/>
    <property type="evidence" value="ECO:0007669"/>
    <property type="project" value="UniProtKB-KW"/>
</dbReference>
<feature type="region of interest" description="Disordered" evidence="18">
    <location>
        <begin position="366"/>
        <end position="398"/>
    </location>
</feature>
<protein>
    <submittedName>
        <fullName evidence="23">GXGXG domain-containing protein</fullName>
    </submittedName>
</protein>
<dbReference type="InterPro" id="IPR023753">
    <property type="entry name" value="FAD/NAD-binding_dom"/>
</dbReference>
<dbReference type="SUPFAM" id="SSF51971">
    <property type="entry name" value="Nucleotide-binding domain"/>
    <property type="match status" value="2"/>
</dbReference>
<evidence type="ECO:0000256" key="16">
    <source>
        <dbReference type="ARBA" id="ARBA00029440"/>
    </source>
</evidence>
<dbReference type="InterPro" id="IPR036188">
    <property type="entry name" value="FAD/NAD-bd_sf"/>
</dbReference>
<evidence type="ECO:0000256" key="15">
    <source>
        <dbReference type="ARBA" id="ARBA00023291"/>
    </source>
</evidence>
<dbReference type="Pfam" id="PF07992">
    <property type="entry name" value="Pyr_redox_2"/>
    <property type="match status" value="2"/>
</dbReference>
<keyword evidence="14" id="KW-0314">Glutamate biosynthesis</keyword>
<comment type="pathway">
    <text evidence="16">Amino-acid biosynthesis.</text>
</comment>
<keyword evidence="7" id="KW-0288">FMN</keyword>
<dbReference type="InterPro" id="IPR009051">
    <property type="entry name" value="Helical_ferredxn"/>
</dbReference>
<evidence type="ECO:0000256" key="4">
    <source>
        <dbReference type="ARBA" id="ARBA00009716"/>
    </source>
</evidence>
<evidence type="ECO:0000313" key="22">
    <source>
        <dbReference type="Proteomes" id="UP000050640"/>
    </source>
</evidence>
<keyword evidence="5" id="KW-0028">Amino-acid biosynthesis</keyword>
<dbReference type="GO" id="GO:0016639">
    <property type="term" value="F:oxidoreductase activity, acting on the CH-NH2 group of donors, NAD or NADP as acceptor"/>
    <property type="evidence" value="ECO:0007669"/>
    <property type="project" value="InterPro"/>
</dbReference>
<name>A0A0R3RKU2_9BILA</name>
<dbReference type="STRING" id="1147741.A0A0R3RKU2"/>
<dbReference type="PANTHER" id="PTHR43100:SF1">
    <property type="entry name" value="GLUTAMATE SYNTHASE [NADPH] SMALL CHAIN"/>
    <property type="match status" value="1"/>
</dbReference>
<dbReference type="AlphaFoldDB" id="A0A0R3RKU2"/>
<dbReference type="SUPFAM" id="SSF69336">
    <property type="entry name" value="Alpha subunit of glutamate synthase, C-terminal domain"/>
    <property type="match status" value="1"/>
</dbReference>
<dbReference type="InterPro" id="IPR051394">
    <property type="entry name" value="Glutamate_Synthase"/>
</dbReference>
<evidence type="ECO:0000313" key="23">
    <source>
        <dbReference type="WBParaSite" id="EEL_0000210101-mRNA-1"/>
    </source>
</evidence>
<dbReference type="InterPro" id="IPR002489">
    <property type="entry name" value="Glu_synth_asu_C"/>
</dbReference>
<feature type="domain" description="Glutamate synthase alpha subunit C-terminal" evidence="19">
    <location>
        <begin position="62"/>
        <end position="246"/>
    </location>
</feature>
<dbReference type="Pfam" id="PF14691">
    <property type="entry name" value="Fer4_20"/>
    <property type="match status" value="1"/>
</dbReference>
<feature type="compositionally biased region" description="Acidic residues" evidence="18">
    <location>
        <begin position="379"/>
        <end position="398"/>
    </location>
</feature>
<keyword evidence="17" id="KW-0175">Coiled coil</keyword>
<comment type="cofactor">
    <cofactor evidence="3">
        <name>FAD</name>
        <dbReference type="ChEBI" id="CHEBI:57692"/>
    </cofactor>
</comment>
<proteinExistence type="inferred from homology"/>
<keyword evidence="13" id="KW-0411">Iron-sulfur</keyword>
<reference evidence="23" key="1">
    <citation type="submission" date="2017-02" db="UniProtKB">
        <authorList>
            <consortium name="WormBaseParasite"/>
        </authorList>
    </citation>
    <scope>IDENTIFICATION</scope>
</reference>
<feature type="domain" description="FAD/NAD(P)-binding" evidence="20">
    <location>
        <begin position="571"/>
        <end position="744"/>
    </location>
</feature>
<evidence type="ECO:0000256" key="13">
    <source>
        <dbReference type="ARBA" id="ARBA00023014"/>
    </source>
</evidence>
<keyword evidence="11" id="KW-0560">Oxidoreductase</keyword>
<dbReference type="PRINTS" id="PR00419">
    <property type="entry name" value="ADXRDTASE"/>
</dbReference>
<evidence type="ECO:0000256" key="11">
    <source>
        <dbReference type="ARBA" id="ARBA00023002"/>
    </source>
</evidence>
<evidence type="ECO:0000256" key="3">
    <source>
        <dbReference type="ARBA" id="ARBA00001974"/>
    </source>
</evidence>
<dbReference type="InterPro" id="IPR036485">
    <property type="entry name" value="Glu_synth_asu_C_sf"/>
</dbReference>
<feature type="domain" description="Dihydroprymidine dehydrogenase" evidence="21">
    <location>
        <begin position="448"/>
        <end position="556"/>
    </location>
</feature>
<dbReference type="WBParaSite" id="EEL_0000210101-mRNA-1">
    <property type="protein sequence ID" value="EEL_0000210101-mRNA-1"/>
    <property type="gene ID" value="EEL_0000210101"/>
</dbReference>
<keyword evidence="12" id="KW-0408">Iron</keyword>
<evidence type="ECO:0000256" key="14">
    <source>
        <dbReference type="ARBA" id="ARBA00023164"/>
    </source>
</evidence>
<comment type="similarity">
    <text evidence="4">Belongs to the glutamate synthase family.</text>
</comment>
<dbReference type="Gene3D" id="2.160.20.60">
    <property type="entry name" value="Glutamate synthase, alpha subunit, C-terminal domain"/>
    <property type="match status" value="1"/>
</dbReference>
<evidence type="ECO:0000256" key="12">
    <source>
        <dbReference type="ARBA" id="ARBA00023004"/>
    </source>
</evidence>
<keyword evidence="10" id="KW-0315">Glutamine amidotransferase</keyword>
<dbReference type="FunFam" id="2.160.20.60:FF:000001">
    <property type="entry name" value="Glutamate synthase, large subunit"/>
    <property type="match status" value="1"/>
</dbReference>
<comment type="cofactor">
    <cofactor evidence="2">
        <name>[3Fe-4S] cluster</name>
        <dbReference type="ChEBI" id="CHEBI:21137"/>
    </cofactor>
</comment>
<evidence type="ECO:0000256" key="8">
    <source>
        <dbReference type="ARBA" id="ARBA00022723"/>
    </source>
</evidence>
<dbReference type="NCBIfam" id="TIGR01317">
    <property type="entry name" value="GOGAT_sm_gam"/>
    <property type="match status" value="1"/>
</dbReference>
<keyword evidence="6" id="KW-0285">Flavoprotein</keyword>
<feature type="coiled-coil region" evidence="17">
    <location>
        <begin position="290"/>
        <end position="323"/>
    </location>
</feature>
<dbReference type="InterPro" id="IPR028261">
    <property type="entry name" value="DPD_II"/>
</dbReference>
<dbReference type="SUPFAM" id="SSF46548">
    <property type="entry name" value="alpha-helical ferredoxin"/>
    <property type="match status" value="1"/>
</dbReference>
<dbReference type="Gene3D" id="1.10.1060.10">
    <property type="entry name" value="Alpha-helical ferredoxin"/>
    <property type="match status" value="1"/>
</dbReference>
<evidence type="ECO:0000256" key="10">
    <source>
        <dbReference type="ARBA" id="ARBA00022962"/>
    </source>
</evidence>
<evidence type="ECO:0000259" key="20">
    <source>
        <dbReference type="Pfam" id="PF07992"/>
    </source>
</evidence>
<comment type="cofactor">
    <cofactor evidence="1">
        <name>FMN</name>
        <dbReference type="ChEBI" id="CHEBI:58210"/>
    </cofactor>
</comment>
<accession>A0A0R3RKU2</accession>